<dbReference type="Gene3D" id="1.10.510.10">
    <property type="entry name" value="Transferase(Phosphotransferase) domain 1"/>
    <property type="match status" value="1"/>
</dbReference>
<dbReference type="VEuPathDB" id="TriTrypDB:LpyrH10_01_1170"/>
<dbReference type="InterPro" id="IPR000719">
    <property type="entry name" value="Prot_kinase_dom"/>
</dbReference>
<feature type="compositionally biased region" description="Basic and acidic residues" evidence="6">
    <location>
        <begin position="189"/>
        <end position="211"/>
    </location>
</feature>
<dbReference type="Proteomes" id="UP000037923">
    <property type="component" value="Unassembled WGS sequence"/>
</dbReference>
<feature type="compositionally biased region" description="Low complexity" evidence="6">
    <location>
        <begin position="719"/>
        <end position="764"/>
    </location>
</feature>
<feature type="compositionally biased region" description="Polar residues" evidence="6">
    <location>
        <begin position="10"/>
        <end position="60"/>
    </location>
</feature>
<keyword evidence="4" id="KW-0418">Kinase</keyword>
<name>A0A0N0VHM7_LEPPY</name>
<evidence type="ECO:0000313" key="9">
    <source>
        <dbReference type="Proteomes" id="UP000037923"/>
    </source>
</evidence>
<dbReference type="Pfam" id="PF00069">
    <property type="entry name" value="Pkinase"/>
    <property type="match status" value="1"/>
</dbReference>
<protein>
    <recommendedName>
        <fullName evidence="7">Protein kinase domain-containing protein</fullName>
    </recommendedName>
</protein>
<feature type="compositionally biased region" description="Polar residues" evidence="6">
    <location>
        <begin position="864"/>
        <end position="877"/>
    </location>
</feature>
<dbReference type="OMA" id="LCHREPY"/>
<dbReference type="GO" id="GO:0005524">
    <property type="term" value="F:ATP binding"/>
    <property type="evidence" value="ECO:0007669"/>
    <property type="project" value="UniProtKB-KW"/>
</dbReference>
<dbReference type="OrthoDB" id="541276at2759"/>
<feature type="compositionally biased region" description="Polar residues" evidence="6">
    <location>
        <begin position="785"/>
        <end position="802"/>
    </location>
</feature>
<feature type="region of interest" description="Disordered" evidence="6">
    <location>
        <begin position="1"/>
        <end position="60"/>
    </location>
</feature>
<reference evidence="8 9" key="1">
    <citation type="submission" date="2015-07" db="EMBL/GenBank/DDBJ databases">
        <title>High-quality genome of monoxenous trypanosomatid Leptomonas pyrrhocoris.</title>
        <authorList>
            <person name="Flegontov P."/>
            <person name="Butenko A."/>
            <person name="Firsov S."/>
            <person name="Vlcek C."/>
            <person name="Logacheva M.D."/>
            <person name="Field M."/>
            <person name="Filatov D."/>
            <person name="Flegontova O."/>
            <person name="Gerasimov E."/>
            <person name="Jackson A.P."/>
            <person name="Kelly S."/>
            <person name="Opperdoes F."/>
            <person name="O'Reilly A."/>
            <person name="Votypka J."/>
            <person name="Yurchenko V."/>
            <person name="Lukes J."/>
        </authorList>
    </citation>
    <scope>NUCLEOTIDE SEQUENCE [LARGE SCALE GENOMIC DNA]</scope>
    <source>
        <strain evidence="8">H10</strain>
    </source>
</reference>
<organism evidence="8 9">
    <name type="scientific">Leptomonas pyrrhocoris</name>
    <name type="common">Firebug parasite</name>
    <dbReference type="NCBI Taxonomy" id="157538"/>
    <lineage>
        <taxon>Eukaryota</taxon>
        <taxon>Discoba</taxon>
        <taxon>Euglenozoa</taxon>
        <taxon>Kinetoplastea</taxon>
        <taxon>Metakinetoplastina</taxon>
        <taxon>Trypanosomatida</taxon>
        <taxon>Trypanosomatidae</taxon>
        <taxon>Leishmaniinae</taxon>
        <taxon>Leptomonas</taxon>
    </lineage>
</organism>
<dbReference type="PANTHER" id="PTHR24345">
    <property type="entry name" value="SERINE/THREONINE-PROTEIN KINASE PLK"/>
    <property type="match status" value="1"/>
</dbReference>
<feature type="domain" description="Protein kinase" evidence="7">
    <location>
        <begin position="70"/>
        <end position="462"/>
    </location>
</feature>
<evidence type="ECO:0000256" key="6">
    <source>
        <dbReference type="SAM" id="MobiDB-lite"/>
    </source>
</evidence>
<feature type="compositionally biased region" description="Pro residues" evidence="6">
    <location>
        <begin position="644"/>
        <end position="657"/>
    </location>
</feature>
<evidence type="ECO:0000256" key="5">
    <source>
        <dbReference type="ARBA" id="ARBA00022840"/>
    </source>
</evidence>
<keyword evidence="3" id="KW-0547">Nucleotide-binding</keyword>
<evidence type="ECO:0000256" key="1">
    <source>
        <dbReference type="ARBA" id="ARBA00022527"/>
    </source>
</evidence>
<keyword evidence="5" id="KW-0067">ATP-binding</keyword>
<feature type="region of interest" description="Disordered" evidence="6">
    <location>
        <begin position="719"/>
        <end position="838"/>
    </location>
</feature>
<dbReference type="PANTHER" id="PTHR24345:SF91">
    <property type="entry name" value="SERINE_THREONINE-PROTEIN KINASE PLK4"/>
    <property type="match status" value="1"/>
</dbReference>
<comment type="caution">
    <text evidence="8">The sequence shown here is derived from an EMBL/GenBank/DDBJ whole genome shotgun (WGS) entry which is preliminary data.</text>
</comment>
<dbReference type="Gene3D" id="3.30.200.20">
    <property type="entry name" value="Phosphorylase Kinase, domain 1"/>
    <property type="match status" value="1"/>
</dbReference>
<dbReference type="FunFam" id="3.30.200.20:FF:001153">
    <property type="entry name" value="Protein kinase, putative"/>
    <property type="match status" value="1"/>
</dbReference>
<proteinExistence type="predicted"/>
<dbReference type="InterPro" id="IPR011009">
    <property type="entry name" value="Kinase-like_dom_sf"/>
</dbReference>
<evidence type="ECO:0000259" key="7">
    <source>
        <dbReference type="PROSITE" id="PS50011"/>
    </source>
</evidence>
<feature type="compositionally biased region" description="Polar residues" evidence="6">
    <location>
        <begin position="553"/>
        <end position="572"/>
    </location>
</feature>
<keyword evidence="1" id="KW-0723">Serine/threonine-protein kinase</keyword>
<evidence type="ECO:0000256" key="4">
    <source>
        <dbReference type="ARBA" id="ARBA00022777"/>
    </source>
</evidence>
<keyword evidence="2" id="KW-0808">Transferase</keyword>
<feature type="region of interest" description="Disordered" evidence="6">
    <location>
        <begin position="584"/>
        <end position="670"/>
    </location>
</feature>
<accession>A0A0N0VHM7</accession>
<feature type="region of interest" description="Disordered" evidence="6">
    <location>
        <begin position="851"/>
        <end position="901"/>
    </location>
</feature>
<dbReference type="SMART" id="SM00220">
    <property type="entry name" value="S_TKc"/>
    <property type="match status" value="1"/>
</dbReference>
<feature type="compositionally biased region" description="Low complexity" evidence="6">
    <location>
        <begin position="851"/>
        <end position="863"/>
    </location>
</feature>
<dbReference type="GO" id="GO:0004674">
    <property type="term" value="F:protein serine/threonine kinase activity"/>
    <property type="evidence" value="ECO:0007669"/>
    <property type="project" value="UniProtKB-KW"/>
</dbReference>
<dbReference type="EMBL" id="LGTL01000001">
    <property type="protein sequence ID" value="KPA85761.1"/>
    <property type="molecule type" value="Genomic_DNA"/>
</dbReference>
<dbReference type="GeneID" id="26900415"/>
<gene>
    <name evidence="8" type="ORF">ABB37_00117</name>
</gene>
<feature type="compositionally biased region" description="Polar residues" evidence="6">
    <location>
        <begin position="212"/>
        <end position="224"/>
    </location>
</feature>
<feature type="compositionally biased region" description="Low complexity" evidence="6">
    <location>
        <begin position="820"/>
        <end position="838"/>
    </location>
</feature>
<evidence type="ECO:0000256" key="3">
    <source>
        <dbReference type="ARBA" id="ARBA00022741"/>
    </source>
</evidence>
<evidence type="ECO:0000256" key="2">
    <source>
        <dbReference type="ARBA" id="ARBA00022679"/>
    </source>
</evidence>
<evidence type="ECO:0000313" key="8">
    <source>
        <dbReference type="EMBL" id="KPA85761.1"/>
    </source>
</evidence>
<feature type="region of interest" description="Disordered" evidence="6">
    <location>
        <begin position="240"/>
        <end position="276"/>
    </location>
</feature>
<dbReference type="PROSITE" id="PS50011">
    <property type="entry name" value="PROTEIN_KINASE_DOM"/>
    <property type="match status" value="1"/>
</dbReference>
<feature type="compositionally biased region" description="Polar residues" evidence="6">
    <location>
        <begin position="503"/>
        <end position="526"/>
    </location>
</feature>
<keyword evidence="9" id="KW-1185">Reference proteome</keyword>
<feature type="compositionally biased region" description="Polar residues" evidence="6">
    <location>
        <begin position="584"/>
        <end position="593"/>
    </location>
</feature>
<feature type="region of interest" description="Disordered" evidence="6">
    <location>
        <begin position="189"/>
        <end position="224"/>
    </location>
</feature>
<feature type="region of interest" description="Disordered" evidence="6">
    <location>
        <begin position="503"/>
        <end position="572"/>
    </location>
</feature>
<dbReference type="AlphaFoldDB" id="A0A0N0VHM7"/>
<dbReference type="GO" id="GO:0005634">
    <property type="term" value="C:nucleus"/>
    <property type="evidence" value="ECO:0007669"/>
    <property type="project" value="TreeGrafter"/>
</dbReference>
<sequence length="1066" mass="114851">MPAADRDGTEVQQASQPQRWRSRMNAHSSISSNQTTEDGQGDNGVQSQRQSISAPNTGNANAHRQIIGNYELGRVLATGDFDCRTRICTHVTTGVPYVVRIYDKHVLAEAQWMWDRVAESIHVQRKLPHNRHILEMVECFESNTSVYILMHLFPSMNLTKLFTDMAAQAELMNHLHFLSRAAVRASVAERESHFTSGPEKSKDQEGDERRGSSSGAVNANSFNENSSFTSVTMAERASLRQLQDGRPGIGGVFDMPEPERNQRTPPTSPGDEKRGSVSVFPDTLKSASVTTAAAIHALEGPIPPHVPLPLIRVLFEQVVKGVFFLHQHGVAHTGIAPDHLLVSPEGLVRIGNMVSSCFCAPGDRLHALRGTMHTVAPEVLRSEAYDPFMADAWALGVVFYFMLNRGRYPHDGANTLRHILHGHTRQPRPGLPAVALDLLSRLMQVKPEDRLPVDAILAHPFFTATLPTVAEEVLADAADAQARSGHRSVYTGYNASLQGITDSRVNKTPVNDPLTSSHSGSFSNNRVCAGRDGSGGARRWGREAGANEESDTLAGSWSTPHQHPSSTPFSTNIESNSVVVASGLSSTFDNPEGTTALPGAGEQLGTTRSSSSAGGGRGGGVDTLDNGSFFIPQRHTTSPDGRPPRLPAPLPTPPTPRNPSNTAKSRPVWRPELATSMDDLEDLAARLIQHHFRAALYRRLYRAETRALMQRGQSMYLSSASSSSRDGLSASPQTARTAAVAADATPTRSLLHSRRMSSSSLHASVLGDGTSVSPTKPQRPFHGRVSTTRSPPTNMTPSNLTPSARKRKTSFLKSDENTLPAATAASAPSFHSPQGRRPSAVAFSAAADAGAMSSSRGRFDSSSVTIDTRSGLQSGNATEEDDERIRTGGSDEETSERHDRFLDEDAFRRTTAVGRCSVRLGEEAGARTDGEDLLRRDSSTLPSLAATACGTGLANEAPFPLQPPPLQFPSRGSGGCSSNRMLNSMANASLLSQQGRRRSSITAVISSVASHRTSFDPQRNAGCAVSDGEVCPLCHREPYAVRSIAIRPYASTPYQFTSGEFTKLLE</sequence>
<dbReference type="RefSeq" id="XP_015664200.1">
    <property type="nucleotide sequence ID" value="XM_015796192.1"/>
</dbReference>
<dbReference type="PROSITE" id="PS50096">
    <property type="entry name" value="IQ"/>
    <property type="match status" value="1"/>
</dbReference>
<dbReference type="SUPFAM" id="SSF56112">
    <property type="entry name" value="Protein kinase-like (PK-like)"/>
    <property type="match status" value="1"/>
</dbReference>